<sequence>MSSQYQDGSDPNGWFVGKNGGGGGGVSTTVIWIIAGILIAILVLGVAYYMAKKGKSCGLCFSCKIEIGHSGHQCQSKC</sequence>
<keyword evidence="3" id="KW-1185">Reference proteome</keyword>
<dbReference type="Proteomes" id="UP000187203">
    <property type="component" value="Unassembled WGS sequence"/>
</dbReference>
<dbReference type="EMBL" id="AWUE01011837">
    <property type="protein sequence ID" value="OMP10429.1"/>
    <property type="molecule type" value="Genomic_DNA"/>
</dbReference>
<proteinExistence type="predicted"/>
<keyword evidence="1" id="KW-0812">Transmembrane</keyword>
<reference evidence="3" key="1">
    <citation type="submission" date="2013-09" db="EMBL/GenBank/DDBJ databases">
        <title>Corchorus olitorius genome sequencing.</title>
        <authorList>
            <person name="Alam M."/>
            <person name="Haque M.S."/>
            <person name="Islam M.S."/>
            <person name="Emdad E.M."/>
            <person name="Islam M.M."/>
            <person name="Ahmed B."/>
            <person name="Halim A."/>
            <person name="Hossen Q.M.M."/>
            <person name="Hossain M.Z."/>
            <person name="Ahmed R."/>
            <person name="Khan M.M."/>
            <person name="Islam R."/>
            <person name="Rashid M.M."/>
            <person name="Khan S.A."/>
            <person name="Rahman M.S."/>
            <person name="Alam M."/>
            <person name="Yahiya A.S."/>
            <person name="Khan M.S."/>
            <person name="Azam M.S."/>
            <person name="Haque T."/>
            <person name="Lashkar M.Z.H."/>
            <person name="Akhand A.I."/>
            <person name="Morshed G."/>
            <person name="Roy S."/>
            <person name="Uddin K.S."/>
            <person name="Rabeya T."/>
            <person name="Hossain A.S."/>
            <person name="Chowdhury A."/>
            <person name="Snigdha A.R."/>
            <person name="Mortoza M.S."/>
            <person name="Matin S.A."/>
            <person name="Hoque S.M.E."/>
            <person name="Islam M.K."/>
            <person name="Roy D.K."/>
            <person name="Haider R."/>
            <person name="Moosa M.M."/>
            <person name="Elias S.M."/>
            <person name="Hasan A.M."/>
            <person name="Jahan S."/>
            <person name="Shafiuddin M."/>
            <person name="Mahmood N."/>
            <person name="Shommy N.S."/>
        </authorList>
    </citation>
    <scope>NUCLEOTIDE SEQUENCE [LARGE SCALE GENOMIC DNA]</scope>
    <source>
        <strain evidence="3">cv. O-4</strain>
    </source>
</reference>
<protein>
    <submittedName>
        <fullName evidence="2">Uncharacterized protein</fullName>
    </submittedName>
</protein>
<evidence type="ECO:0000313" key="3">
    <source>
        <dbReference type="Proteomes" id="UP000187203"/>
    </source>
</evidence>
<accession>A0A1R3KTS1</accession>
<evidence type="ECO:0000256" key="1">
    <source>
        <dbReference type="SAM" id="Phobius"/>
    </source>
</evidence>
<name>A0A1R3KTS1_9ROSI</name>
<keyword evidence="1" id="KW-1133">Transmembrane helix</keyword>
<comment type="caution">
    <text evidence="2">The sequence shown here is derived from an EMBL/GenBank/DDBJ whole genome shotgun (WGS) entry which is preliminary data.</text>
</comment>
<gene>
    <name evidence="2" type="ORF">COLO4_04516</name>
</gene>
<keyword evidence="1" id="KW-0472">Membrane</keyword>
<dbReference type="AlphaFoldDB" id="A0A1R3KTS1"/>
<evidence type="ECO:0000313" key="2">
    <source>
        <dbReference type="EMBL" id="OMP10429.1"/>
    </source>
</evidence>
<organism evidence="2 3">
    <name type="scientific">Corchorus olitorius</name>
    <dbReference type="NCBI Taxonomy" id="93759"/>
    <lineage>
        <taxon>Eukaryota</taxon>
        <taxon>Viridiplantae</taxon>
        <taxon>Streptophyta</taxon>
        <taxon>Embryophyta</taxon>
        <taxon>Tracheophyta</taxon>
        <taxon>Spermatophyta</taxon>
        <taxon>Magnoliopsida</taxon>
        <taxon>eudicotyledons</taxon>
        <taxon>Gunneridae</taxon>
        <taxon>Pentapetalae</taxon>
        <taxon>rosids</taxon>
        <taxon>malvids</taxon>
        <taxon>Malvales</taxon>
        <taxon>Malvaceae</taxon>
        <taxon>Grewioideae</taxon>
        <taxon>Apeibeae</taxon>
        <taxon>Corchorus</taxon>
    </lineage>
</organism>
<feature type="transmembrane region" description="Helical" evidence="1">
    <location>
        <begin position="30"/>
        <end position="51"/>
    </location>
</feature>